<reference evidence="3" key="1">
    <citation type="submission" date="2025-08" db="UniProtKB">
        <authorList>
            <consortium name="RefSeq"/>
        </authorList>
    </citation>
    <scope>IDENTIFICATION</scope>
    <source>
        <tissue evidence="3">Brain</tissue>
    </source>
</reference>
<accession>A0AAJ7VG67</accession>
<dbReference type="GeneID" id="108897132"/>
<evidence type="ECO:0000313" key="3">
    <source>
        <dbReference type="RefSeq" id="XP_018552089.1"/>
    </source>
</evidence>
<proteinExistence type="predicted"/>
<evidence type="ECO:0000313" key="2">
    <source>
        <dbReference type="Proteomes" id="UP000694890"/>
    </source>
</evidence>
<organism evidence="2 3">
    <name type="scientific">Lates calcarifer</name>
    <name type="common">Barramundi</name>
    <name type="synonym">Holocentrus calcarifer</name>
    <dbReference type="NCBI Taxonomy" id="8187"/>
    <lineage>
        <taxon>Eukaryota</taxon>
        <taxon>Metazoa</taxon>
        <taxon>Chordata</taxon>
        <taxon>Craniata</taxon>
        <taxon>Vertebrata</taxon>
        <taxon>Euteleostomi</taxon>
        <taxon>Actinopterygii</taxon>
        <taxon>Neopterygii</taxon>
        <taxon>Teleostei</taxon>
        <taxon>Neoteleostei</taxon>
        <taxon>Acanthomorphata</taxon>
        <taxon>Carangaria</taxon>
        <taxon>Carangaria incertae sedis</taxon>
        <taxon>Centropomidae</taxon>
        <taxon>Lates</taxon>
    </lineage>
</organism>
<dbReference type="AlphaFoldDB" id="A0AAJ7VG67"/>
<name>A0AAJ7VG67_LATCA</name>
<dbReference type="KEGG" id="lcf:108897132"/>
<feature type="region of interest" description="Disordered" evidence="1">
    <location>
        <begin position="1"/>
        <end position="41"/>
    </location>
</feature>
<dbReference type="Proteomes" id="UP000694890">
    <property type="component" value="Linkage group LG1"/>
</dbReference>
<dbReference type="PANTHER" id="PTHR31025:SF19">
    <property type="entry name" value="SI:CH73-42K18.1-RELATED"/>
    <property type="match status" value="1"/>
</dbReference>
<evidence type="ECO:0000256" key="1">
    <source>
        <dbReference type="SAM" id="MobiDB-lite"/>
    </source>
</evidence>
<sequence length="229" mass="26119">MGNYRTKMRQLGQSDVTVNGGKHGKNNVDGEPSRKNIKKPRKGEINYLPEFPERMDVARLEAVREAMVNEMQKKNPNDSLIRKNMDITFALRREEIVKNEPDISQMVQRWPTLFTESQVYSEFNRVAGRNLKEEFFCVLDGLCPRLMEIFERKTGRIAKQLADLLQKTTSTEPTAIRCLFLRGLPVILGDNASMFFKSSLNLNEGDSMDIPVGILCYEDTRAASPESPV</sequence>
<dbReference type="RefSeq" id="XP_018552089.1">
    <property type="nucleotide sequence ID" value="XM_018696573.2"/>
</dbReference>
<protein>
    <submittedName>
        <fullName evidence="3">Uncharacterized protein LOC108897132 isoform X1</fullName>
    </submittedName>
</protein>
<dbReference type="PANTHER" id="PTHR31025">
    <property type="entry name" value="SI:CH211-196P9.1-RELATED"/>
    <property type="match status" value="1"/>
</dbReference>
<gene>
    <name evidence="3" type="primary">LOC108897132</name>
</gene>